<sequence>MRVYIALFNKAQFMNRSCDLFCILCKGTADRGHCTWRHIRAVIGCFVAFHAIGCFERAFL</sequence>
<name>A0A0E9SEN0_ANGAN</name>
<dbReference type="EMBL" id="GBXM01069422">
    <property type="protein sequence ID" value="JAH39155.1"/>
    <property type="molecule type" value="Transcribed_RNA"/>
</dbReference>
<protein>
    <submittedName>
        <fullName evidence="1">Uncharacterized protein</fullName>
    </submittedName>
</protein>
<reference evidence="1" key="1">
    <citation type="submission" date="2014-11" db="EMBL/GenBank/DDBJ databases">
        <authorList>
            <person name="Amaro Gonzalez C."/>
        </authorList>
    </citation>
    <scope>NUCLEOTIDE SEQUENCE</scope>
</reference>
<evidence type="ECO:0000313" key="1">
    <source>
        <dbReference type="EMBL" id="JAH39155.1"/>
    </source>
</evidence>
<accession>A0A0E9SEN0</accession>
<proteinExistence type="predicted"/>
<organism evidence="1">
    <name type="scientific">Anguilla anguilla</name>
    <name type="common">European freshwater eel</name>
    <name type="synonym">Muraena anguilla</name>
    <dbReference type="NCBI Taxonomy" id="7936"/>
    <lineage>
        <taxon>Eukaryota</taxon>
        <taxon>Metazoa</taxon>
        <taxon>Chordata</taxon>
        <taxon>Craniata</taxon>
        <taxon>Vertebrata</taxon>
        <taxon>Euteleostomi</taxon>
        <taxon>Actinopterygii</taxon>
        <taxon>Neopterygii</taxon>
        <taxon>Teleostei</taxon>
        <taxon>Anguilliformes</taxon>
        <taxon>Anguillidae</taxon>
        <taxon>Anguilla</taxon>
    </lineage>
</organism>
<dbReference type="AlphaFoldDB" id="A0A0E9SEN0"/>
<reference evidence="1" key="2">
    <citation type="journal article" date="2015" name="Fish Shellfish Immunol.">
        <title>Early steps in the European eel (Anguilla anguilla)-Vibrio vulnificus interaction in the gills: Role of the RtxA13 toxin.</title>
        <authorList>
            <person name="Callol A."/>
            <person name="Pajuelo D."/>
            <person name="Ebbesson L."/>
            <person name="Teles M."/>
            <person name="MacKenzie S."/>
            <person name="Amaro C."/>
        </authorList>
    </citation>
    <scope>NUCLEOTIDE SEQUENCE</scope>
</reference>